<dbReference type="Gene3D" id="3.30.160.390">
    <property type="entry name" value="Integrase, DNA-binding domain"/>
    <property type="match status" value="1"/>
</dbReference>
<evidence type="ECO:0000256" key="1">
    <source>
        <dbReference type="ARBA" id="ARBA00008857"/>
    </source>
</evidence>
<dbReference type="SUPFAM" id="SSF56349">
    <property type="entry name" value="DNA breaking-rejoining enzymes"/>
    <property type="match status" value="1"/>
</dbReference>
<dbReference type="Pfam" id="PF22022">
    <property type="entry name" value="Phage_int_M"/>
    <property type="match status" value="1"/>
</dbReference>
<keyword evidence="7" id="KW-1185">Reference proteome</keyword>
<comment type="similarity">
    <text evidence="1">Belongs to the 'phage' integrase family.</text>
</comment>
<dbReference type="Pfam" id="PF00589">
    <property type="entry name" value="Phage_integrase"/>
    <property type="match status" value="1"/>
</dbReference>
<feature type="domain" description="Tyr recombinase" evidence="5">
    <location>
        <begin position="208"/>
        <end position="390"/>
    </location>
</feature>
<dbReference type="InterPro" id="IPR013762">
    <property type="entry name" value="Integrase-like_cat_sf"/>
</dbReference>
<evidence type="ECO:0000256" key="3">
    <source>
        <dbReference type="ARBA" id="ARBA00023125"/>
    </source>
</evidence>
<dbReference type="AlphaFoldDB" id="A0A4P7CHC9"/>
<keyword evidence="2" id="KW-0229">DNA integration</keyword>
<keyword evidence="4" id="KW-0233">DNA recombination</keyword>
<dbReference type="Gene3D" id="1.10.150.130">
    <property type="match status" value="1"/>
</dbReference>
<reference evidence="6 7" key="1">
    <citation type="submission" date="2019-03" db="EMBL/GenBank/DDBJ databases">
        <authorList>
            <person name="Che Y."/>
            <person name="Zhou L."/>
        </authorList>
    </citation>
    <scope>NUCLEOTIDE SEQUENCE [LARGE SCALE GENOMIC DNA]</scope>
    <source>
        <strain evidence="6 7">AIFJ1607</strain>
    </source>
</reference>
<dbReference type="GO" id="GO:0006310">
    <property type="term" value="P:DNA recombination"/>
    <property type="evidence" value="ECO:0007669"/>
    <property type="project" value="UniProtKB-KW"/>
</dbReference>
<dbReference type="InterPro" id="IPR011010">
    <property type="entry name" value="DNA_brk_join_enz"/>
</dbReference>
<evidence type="ECO:0000313" key="7">
    <source>
        <dbReference type="Proteomes" id="UP000294444"/>
    </source>
</evidence>
<dbReference type="PANTHER" id="PTHR30629">
    <property type="entry name" value="PROPHAGE INTEGRASE"/>
    <property type="match status" value="1"/>
</dbReference>
<gene>
    <name evidence="6" type="ORF">EXH44_09360</name>
</gene>
<protein>
    <submittedName>
        <fullName evidence="6">DUF4102 domain-containing protein</fullName>
    </submittedName>
</protein>
<dbReference type="Gene3D" id="1.10.443.10">
    <property type="entry name" value="Intergrase catalytic core"/>
    <property type="match status" value="1"/>
</dbReference>
<dbReference type="EMBL" id="CP038145">
    <property type="protein sequence ID" value="QBQ64416.1"/>
    <property type="molecule type" value="Genomic_DNA"/>
</dbReference>
<dbReference type="InterPro" id="IPR053876">
    <property type="entry name" value="Phage_int_M"/>
</dbReference>
<evidence type="ECO:0000256" key="4">
    <source>
        <dbReference type="ARBA" id="ARBA00023172"/>
    </source>
</evidence>
<dbReference type="Proteomes" id="UP000294444">
    <property type="component" value="Chromosome"/>
</dbReference>
<evidence type="ECO:0000256" key="2">
    <source>
        <dbReference type="ARBA" id="ARBA00022908"/>
    </source>
</evidence>
<organism evidence="6 7">
    <name type="scientific">Actinobacillus indolicus</name>
    <dbReference type="NCBI Taxonomy" id="51049"/>
    <lineage>
        <taxon>Bacteria</taxon>
        <taxon>Pseudomonadati</taxon>
        <taxon>Pseudomonadota</taxon>
        <taxon>Gammaproteobacteria</taxon>
        <taxon>Pasteurellales</taxon>
        <taxon>Pasteurellaceae</taxon>
        <taxon>Actinobacillus</taxon>
    </lineage>
</organism>
<dbReference type="InterPro" id="IPR010998">
    <property type="entry name" value="Integrase_recombinase_N"/>
</dbReference>
<dbReference type="InterPro" id="IPR050808">
    <property type="entry name" value="Phage_Integrase"/>
</dbReference>
<dbReference type="RefSeq" id="WP_162857231.1">
    <property type="nucleotide sequence ID" value="NZ_CP038145.1"/>
</dbReference>
<dbReference type="InterPro" id="IPR002104">
    <property type="entry name" value="Integrase_catalytic"/>
</dbReference>
<dbReference type="PROSITE" id="PS51898">
    <property type="entry name" value="TYR_RECOMBINASE"/>
    <property type="match status" value="1"/>
</dbReference>
<dbReference type="InterPro" id="IPR038488">
    <property type="entry name" value="Integrase_DNA-bd_sf"/>
</dbReference>
<sequence>MKLNNTLIKNLKPSTKDRYLSDGFNLYLLVKPNCSKLWRFIYVSPETGLRVKMSLGSYPHKSLAEAREEARNYHKILSEGFCPKSFLIKQAEIKKEQSETLRDFAYKWIVWKQAKASQNKPLSPKTIKRTMQRLENHLFPRFKNMRLIDVRLKDAITRLEDLENKKPDTLYRIVGNFIEIMDYAQLLEKIPDNPIKPLRKAFSSAKVTHQPTISPEQLPEFLKALQKSSRSPQTKLLVEWQLVTMLRPFEASAVEWNDIDFKNKVLTIPAERMKGGMRSHSIPLSTQALAILEEMKAFNGHHVHVFTGRNERHKPANSQTVNNAVKRIAKGKYKGLLTAHGFRSIASTYLNENFTDEPLVIESCLSHVGTDAVRNAYFRGSYLDRRVAIMQAWGDYVEQCKKA</sequence>
<proteinExistence type="inferred from homology"/>
<keyword evidence="3" id="KW-0238">DNA-binding</keyword>
<evidence type="ECO:0000313" key="6">
    <source>
        <dbReference type="EMBL" id="QBQ64416.1"/>
    </source>
</evidence>
<dbReference type="KEGG" id="aio:EXH44_09360"/>
<dbReference type="PANTHER" id="PTHR30629:SF6">
    <property type="entry name" value="PROPHAGE INTEGRASE INTA-RELATED"/>
    <property type="match status" value="1"/>
</dbReference>
<name>A0A4P7CHC9_9PAST</name>
<dbReference type="InterPro" id="IPR025166">
    <property type="entry name" value="Integrase_DNA_bind_dom"/>
</dbReference>
<dbReference type="GO" id="GO:0015074">
    <property type="term" value="P:DNA integration"/>
    <property type="evidence" value="ECO:0007669"/>
    <property type="project" value="UniProtKB-KW"/>
</dbReference>
<evidence type="ECO:0000259" key="5">
    <source>
        <dbReference type="PROSITE" id="PS51898"/>
    </source>
</evidence>
<dbReference type="GO" id="GO:0003677">
    <property type="term" value="F:DNA binding"/>
    <property type="evidence" value="ECO:0007669"/>
    <property type="project" value="UniProtKB-KW"/>
</dbReference>
<dbReference type="Pfam" id="PF13356">
    <property type="entry name" value="Arm-DNA-bind_3"/>
    <property type="match status" value="1"/>
</dbReference>
<accession>A0A4P7CHC9</accession>
<dbReference type="CDD" id="cd00801">
    <property type="entry name" value="INT_P4_C"/>
    <property type="match status" value="1"/>
</dbReference>